<gene>
    <name evidence="1" type="ORF">PCL_02977</name>
</gene>
<name>A0A2U3DZF5_PURLI</name>
<protein>
    <submittedName>
        <fullName evidence="1">Uncharacterized protein</fullName>
    </submittedName>
</protein>
<organism evidence="1 2">
    <name type="scientific">Purpureocillium lilacinum</name>
    <name type="common">Paecilomyces lilacinus</name>
    <dbReference type="NCBI Taxonomy" id="33203"/>
    <lineage>
        <taxon>Eukaryota</taxon>
        <taxon>Fungi</taxon>
        <taxon>Dikarya</taxon>
        <taxon>Ascomycota</taxon>
        <taxon>Pezizomycotina</taxon>
        <taxon>Sordariomycetes</taxon>
        <taxon>Hypocreomycetidae</taxon>
        <taxon>Hypocreales</taxon>
        <taxon>Ophiocordycipitaceae</taxon>
        <taxon>Purpureocillium</taxon>
    </lineage>
</organism>
<evidence type="ECO:0000313" key="2">
    <source>
        <dbReference type="Proteomes" id="UP000245956"/>
    </source>
</evidence>
<dbReference type="AlphaFoldDB" id="A0A2U3DZF5"/>
<comment type="caution">
    <text evidence="1">The sequence shown here is derived from an EMBL/GenBank/DDBJ whole genome shotgun (WGS) entry which is preliminary data.</text>
</comment>
<reference evidence="1 2" key="1">
    <citation type="journal article" date="2016" name="Front. Microbiol.">
        <title>Genome and transcriptome sequences reveal the specific parasitism of the nematophagous Purpureocillium lilacinum 36-1.</title>
        <authorList>
            <person name="Xie J."/>
            <person name="Li S."/>
            <person name="Mo C."/>
            <person name="Xiao X."/>
            <person name="Peng D."/>
            <person name="Wang G."/>
            <person name="Xiao Y."/>
        </authorList>
    </citation>
    <scope>NUCLEOTIDE SEQUENCE [LARGE SCALE GENOMIC DNA]</scope>
    <source>
        <strain evidence="1 2">36-1</strain>
    </source>
</reference>
<evidence type="ECO:0000313" key="1">
    <source>
        <dbReference type="EMBL" id="PWI67623.1"/>
    </source>
</evidence>
<sequence length="434" mass="46464">MGAADRLPMEAVLMQASGNPVEGRILGGVAQVGAFSERSSRPLGQATRGSPAPKVQHAVCLGRASVSVLREASVGRGGIGSDAETDEAQAAPEMLSGRCKGRTPFSLEKMQETGKWVPPTSQPLGWITGCPAARDEMGVRGSHLEAKCAASKRVRVGWRWDEKMVEANVGTLLARLRMDDAHEYARRWRDARDAKPSGDDRPTFSALGRPAVGSSLALAKSGRQPRCPAVPVGCLLVLVLLGPPAIKYLFISPFQLQCSFHLSWGRLPSPGQQVPPGNGHKFPSAAPRANGAAPPAVKRHQRAQRVQSSTYRALRALCAMLETGLAPSLRLPGVTCPALSPSPSSQLTTRNSYLYLHDQPLSPCANDSGIPQTAAFPPQFFAQHIIYWPGTVQSRQSPSHPSHPPNRPTLLISYVGSGFIALKLHIHSVTPRRG</sequence>
<dbReference type="Proteomes" id="UP000245956">
    <property type="component" value="Unassembled WGS sequence"/>
</dbReference>
<dbReference type="EMBL" id="LCWV01000018">
    <property type="protein sequence ID" value="PWI67623.1"/>
    <property type="molecule type" value="Genomic_DNA"/>
</dbReference>
<accession>A0A2U3DZF5</accession>
<proteinExistence type="predicted"/>